<dbReference type="AlphaFoldDB" id="A0A242MBS8"/>
<sequence>MNNMFRMSDDEIDQLDQFLMSEFTSDETMMIDSLDGYLTAIAIGPVTLMPSEWIPGIWGPSPEDEPAFESVEQTQHIFNLVFRHFNNIVSTFERDPESIAPLFNINRFDDHHEYLDAESWAHGFMRAIDLRRSAWQPLFDDARSADWLRPLYLLGADDVSEEDELLVRSPAQREQLSEQIPDRIVSIYRYWLPYRHAVHERHLATTIQRTAPKIGRNDQCPCSSGKKFKKCCGTASILH</sequence>
<dbReference type="InterPro" id="IPR004027">
    <property type="entry name" value="SEC_C_motif"/>
</dbReference>
<dbReference type="RefSeq" id="WP_231941666.1">
    <property type="nucleotide sequence ID" value="NZ_NBTY01000164.1"/>
</dbReference>
<comment type="caution">
    <text evidence="1">The sequence shown here is derived from an EMBL/GenBank/DDBJ whole genome shotgun (WGS) entry which is preliminary data.</text>
</comment>
<dbReference type="SUPFAM" id="SSF101327">
    <property type="entry name" value="YgfB-like"/>
    <property type="match status" value="1"/>
</dbReference>
<dbReference type="Pfam" id="PF02810">
    <property type="entry name" value="SEC-C"/>
    <property type="match status" value="1"/>
</dbReference>
<dbReference type="Proteomes" id="UP000194546">
    <property type="component" value="Unassembled WGS sequence"/>
</dbReference>
<dbReference type="InterPro" id="IPR036255">
    <property type="entry name" value="YgfB-like_sf"/>
</dbReference>
<dbReference type="EMBL" id="NBTY01000164">
    <property type="protein sequence ID" value="OTP68754.1"/>
    <property type="molecule type" value="Genomic_DNA"/>
</dbReference>
<organism evidence="1 2">
    <name type="scientific">Caballeronia sordidicola</name>
    <name type="common">Burkholderia sordidicola</name>
    <dbReference type="NCBI Taxonomy" id="196367"/>
    <lineage>
        <taxon>Bacteria</taxon>
        <taxon>Pseudomonadati</taxon>
        <taxon>Pseudomonadota</taxon>
        <taxon>Betaproteobacteria</taxon>
        <taxon>Burkholderiales</taxon>
        <taxon>Burkholderiaceae</taxon>
        <taxon>Caballeronia</taxon>
    </lineage>
</organism>
<keyword evidence="1" id="KW-0347">Helicase</keyword>
<evidence type="ECO:0000313" key="1">
    <source>
        <dbReference type="EMBL" id="OTP68754.1"/>
    </source>
</evidence>
<accession>A0A242MBS8</accession>
<keyword evidence="1" id="KW-0067">ATP-binding</keyword>
<keyword evidence="1" id="KW-0547">Nucleotide-binding</keyword>
<dbReference type="NCBIfam" id="TIGR02292">
    <property type="entry name" value="ygfB_yecA"/>
    <property type="match status" value="1"/>
</dbReference>
<dbReference type="GO" id="GO:0004386">
    <property type="term" value="F:helicase activity"/>
    <property type="evidence" value="ECO:0007669"/>
    <property type="project" value="UniProtKB-KW"/>
</dbReference>
<dbReference type="Pfam" id="PF03695">
    <property type="entry name" value="UPF0149"/>
    <property type="match status" value="1"/>
</dbReference>
<dbReference type="InterPro" id="IPR011978">
    <property type="entry name" value="YgfB-like"/>
</dbReference>
<dbReference type="PANTHER" id="PTHR33747:SF1">
    <property type="entry name" value="ADENYLATE CYCLASE-ASSOCIATED CAP C-TERMINAL DOMAIN-CONTAINING PROTEIN"/>
    <property type="match status" value="1"/>
</dbReference>
<dbReference type="SUPFAM" id="SSF103642">
    <property type="entry name" value="Sec-C motif"/>
    <property type="match status" value="1"/>
</dbReference>
<keyword evidence="1" id="KW-0378">Hydrolase</keyword>
<name>A0A242MBS8_CABSO</name>
<reference evidence="1 2" key="1">
    <citation type="submission" date="2017-03" db="EMBL/GenBank/DDBJ databases">
        <title>Genome analysis of strain PAMC 26510.</title>
        <authorList>
            <person name="Oh H.-M."/>
            <person name="Yang J.-A."/>
        </authorList>
    </citation>
    <scope>NUCLEOTIDE SEQUENCE [LARGE SCALE GENOMIC DNA]</scope>
    <source>
        <strain evidence="1 2">PAMC 26510</strain>
    </source>
</reference>
<protein>
    <submittedName>
        <fullName evidence="1">Protein export cytoplasm protein SecA ATPase RNA helicase</fullName>
    </submittedName>
</protein>
<evidence type="ECO:0000313" key="2">
    <source>
        <dbReference type="Proteomes" id="UP000194546"/>
    </source>
</evidence>
<dbReference type="Gene3D" id="3.10.450.50">
    <property type="match status" value="1"/>
</dbReference>
<dbReference type="PANTHER" id="PTHR33747">
    <property type="entry name" value="UPF0225 PROTEIN SCO1677"/>
    <property type="match status" value="1"/>
</dbReference>
<proteinExistence type="predicted"/>
<gene>
    <name evidence="1" type="ORF">PAMC26510_28695</name>
</gene>